<dbReference type="Pfam" id="PF03544">
    <property type="entry name" value="TonB_C"/>
    <property type="match status" value="1"/>
</dbReference>
<dbReference type="SUPFAM" id="SSF74653">
    <property type="entry name" value="TolA/TonB C-terminal domain"/>
    <property type="match status" value="1"/>
</dbReference>
<accession>A0A368V2I5</accession>
<keyword evidence="14" id="KW-1185">Reference proteome</keyword>
<dbReference type="InterPro" id="IPR051045">
    <property type="entry name" value="TonB-dependent_transducer"/>
</dbReference>
<dbReference type="CDD" id="cd07341">
    <property type="entry name" value="M56_BlaR1_MecR1_like"/>
    <property type="match status" value="1"/>
</dbReference>
<evidence type="ECO:0000259" key="12">
    <source>
        <dbReference type="PROSITE" id="PS52015"/>
    </source>
</evidence>
<keyword evidence="5" id="KW-0997">Cell inner membrane</keyword>
<feature type="transmembrane region" description="Helical" evidence="11">
    <location>
        <begin position="268"/>
        <end position="285"/>
    </location>
</feature>
<dbReference type="Proteomes" id="UP000252733">
    <property type="component" value="Unassembled WGS sequence"/>
</dbReference>
<reference evidence="13 14" key="1">
    <citation type="submission" date="2018-07" db="EMBL/GenBank/DDBJ databases">
        <title>Freshwater and sediment microbial communities from various areas in North America, analyzing microbe dynamics in response to fracking.</title>
        <authorList>
            <person name="Lamendella R."/>
        </authorList>
    </citation>
    <scope>NUCLEOTIDE SEQUENCE [LARGE SCALE GENOMIC DNA]</scope>
    <source>
        <strain evidence="13 14">160A</strain>
    </source>
</reference>
<dbReference type="Gene3D" id="2.170.130.10">
    <property type="entry name" value="TonB-dependent receptor, plug domain"/>
    <property type="match status" value="1"/>
</dbReference>
<evidence type="ECO:0000256" key="6">
    <source>
        <dbReference type="ARBA" id="ARBA00022692"/>
    </source>
</evidence>
<feature type="transmembrane region" description="Helical" evidence="11">
    <location>
        <begin position="41"/>
        <end position="62"/>
    </location>
</feature>
<evidence type="ECO:0000313" key="14">
    <source>
        <dbReference type="Proteomes" id="UP000252733"/>
    </source>
</evidence>
<dbReference type="AlphaFoldDB" id="A0A368V2I5"/>
<dbReference type="SUPFAM" id="SSF56935">
    <property type="entry name" value="Porins"/>
    <property type="match status" value="1"/>
</dbReference>
<evidence type="ECO:0000256" key="11">
    <source>
        <dbReference type="SAM" id="Phobius"/>
    </source>
</evidence>
<dbReference type="GO" id="GO:0015031">
    <property type="term" value="P:protein transport"/>
    <property type="evidence" value="ECO:0007669"/>
    <property type="project" value="UniProtKB-KW"/>
</dbReference>
<dbReference type="InterPro" id="IPR012910">
    <property type="entry name" value="Plug_dom"/>
</dbReference>
<dbReference type="GO" id="GO:0031992">
    <property type="term" value="F:energy transducer activity"/>
    <property type="evidence" value="ECO:0007669"/>
    <property type="project" value="TreeGrafter"/>
</dbReference>
<dbReference type="Gene3D" id="3.30.1150.10">
    <property type="match status" value="1"/>
</dbReference>
<comment type="caution">
    <text evidence="13">The sequence shown here is derived from an EMBL/GenBank/DDBJ whole genome shotgun (WGS) entry which is preliminary data.</text>
</comment>
<evidence type="ECO:0000256" key="10">
    <source>
        <dbReference type="SAM" id="Coils"/>
    </source>
</evidence>
<feature type="transmembrane region" description="Helical" evidence="11">
    <location>
        <begin position="12"/>
        <end position="29"/>
    </location>
</feature>
<dbReference type="Pfam" id="PF07715">
    <property type="entry name" value="Plug"/>
    <property type="match status" value="1"/>
</dbReference>
<keyword evidence="9 11" id="KW-0472">Membrane</keyword>
<keyword evidence="10" id="KW-0175">Coiled coil</keyword>
<dbReference type="EMBL" id="QPIZ01000010">
    <property type="protein sequence ID" value="RCW35296.1"/>
    <property type="molecule type" value="Genomic_DNA"/>
</dbReference>
<keyword evidence="3" id="KW-0813">Transport</keyword>
<proteinExistence type="inferred from homology"/>
<comment type="similarity">
    <text evidence="2">Belongs to the TonB family.</text>
</comment>
<dbReference type="GO" id="GO:0055085">
    <property type="term" value="P:transmembrane transport"/>
    <property type="evidence" value="ECO:0007669"/>
    <property type="project" value="InterPro"/>
</dbReference>
<keyword evidence="7" id="KW-0653">Protein transport</keyword>
<keyword evidence="4" id="KW-1003">Cell membrane</keyword>
<keyword evidence="6 11" id="KW-0812">Transmembrane</keyword>
<feature type="transmembrane region" description="Helical" evidence="11">
    <location>
        <begin position="93"/>
        <end position="112"/>
    </location>
</feature>
<name>A0A368V2I5_9BACT</name>
<evidence type="ECO:0000313" key="13">
    <source>
        <dbReference type="EMBL" id="RCW35296.1"/>
    </source>
</evidence>
<evidence type="ECO:0000256" key="1">
    <source>
        <dbReference type="ARBA" id="ARBA00004383"/>
    </source>
</evidence>
<evidence type="ECO:0000256" key="3">
    <source>
        <dbReference type="ARBA" id="ARBA00022448"/>
    </source>
</evidence>
<sequence length="644" mass="72973">MNFIMEALLSYLIKSSLWLIVFGLIYFLVLSNERFFVLNRLFLLTGLLSAILFPLITIRYPVTVPLTPIPFTAESVSAQTTQTIREQLISWDFVMAAIIVTGALFFLLRVTIQTLTVFRTIRRSEVKHHNNLKIVKTGKFRHSFSFFTYIIVNPSSTEKEFREIMAHESAHIRQYHWIDLILTELLRTFQWFNPMAWFYGHFIRQNHEYLADRAALKNTPDQAVYKAILINQLMGGEAIRLGHSFSYSLNKKRFIMMKNTSIPVIRKMKLLIILPVIACIFYAFSEPEYIYETNVSTSPEKVDKMETSPGIAVADNVIAETGDSKLLTSGVTIQDKTSTPEVNNNSNRRNELARLKRLENNIRVQQTKRKTIEGKVIQENGDPLPGTSVVIVNTTNGSVTDKDGRFKIEDVANNAEVAFSFVGFKTVTEQPEFNKEMVVLLRRDTIQKDLNISIRSNGKTSPENNPVIYLDGKKVPFQTLSEISPESIEAIEVLKDKSATEKYGDEGKNGVILITSKEKKIQSVDKTIRDKGEDAPTYNGGPIFFIVEEMPRFPGGTNALHKYLASKLRYPEEAKEKGIEGTVYVTYIIAPSGKVDNTTVVRGVDPLLDAEAKRVIEEMPDWKPGKQRGVNVAVSYTSPVNFKL</sequence>
<evidence type="ECO:0000256" key="5">
    <source>
        <dbReference type="ARBA" id="ARBA00022519"/>
    </source>
</evidence>
<dbReference type="InterPro" id="IPR008969">
    <property type="entry name" value="CarboxyPept-like_regulatory"/>
</dbReference>
<dbReference type="Pfam" id="PF13715">
    <property type="entry name" value="CarbopepD_reg_2"/>
    <property type="match status" value="1"/>
</dbReference>
<evidence type="ECO:0000256" key="4">
    <source>
        <dbReference type="ARBA" id="ARBA00022475"/>
    </source>
</evidence>
<feature type="domain" description="TonB C-terminal" evidence="12">
    <location>
        <begin position="555"/>
        <end position="644"/>
    </location>
</feature>
<organism evidence="13 14">
    <name type="scientific">Marinilabilia salmonicolor</name>
    <dbReference type="NCBI Taxonomy" id="989"/>
    <lineage>
        <taxon>Bacteria</taxon>
        <taxon>Pseudomonadati</taxon>
        <taxon>Bacteroidota</taxon>
        <taxon>Bacteroidia</taxon>
        <taxon>Marinilabiliales</taxon>
        <taxon>Marinilabiliaceae</taxon>
        <taxon>Marinilabilia</taxon>
    </lineage>
</organism>
<gene>
    <name evidence="13" type="ORF">DFO77_11062</name>
</gene>
<dbReference type="InterPro" id="IPR037066">
    <property type="entry name" value="Plug_dom_sf"/>
</dbReference>
<protein>
    <submittedName>
        <fullName evidence="13">TonB family protein</fullName>
    </submittedName>
</protein>
<dbReference type="InterPro" id="IPR037682">
    <property type="entry name" value="TonB_C"/>
</dbReference>
<feature type="coiled-coil region" evidence="10">
    <location>
        <begin position="348"/>
        <end position="375"/>
    </location>
</feature>
<evidence type="ECO:0000256" key="9">
    <source>
        <dbReference type="ARBA" id="ARBA00023136"/>
    </source>
</evidence>
<dbReference type="PANTHER" id="PTHR33446">
    <property type="entry name" value="PROTEIN TONB-RELATED"/>
    <property type="match status" value="1"/>
</dbReference>
<dbReference type="InterPro" id="IPR006260">
    <property type="entry name" value="TonB/TolA_C"/>
</dbReference>
<dbReference type="SUPFAM" id="SSF49464">
    <property type="entry name" value="Carboxypeptidase regulatory domain-like"/>
    <property type="match status" value="1"/>
</dbReference>
<dbReference type="NCBIfam" id="TIGR01352">
    <property type="entry name" value="tonB_Cterm"/>
    <property type="match status" value="1"/>
</dbReference>
<evidence type="ECO:0000256" key="7">
    <source>
        <dbReference type="ARBA" id="ARBA00022927"/>
    </source>
</evidence>
<comment type="subcellular location">
    <subcellularLocation>
        <location evidence="1">Cell inner membrane</location>
        <topology evidence="1">Single-pass membrane protein</topology>
        <orientation evidence="1">Periplasmic side</orientation>
    </subcellularLocation>
</comment>
<dbReference type="PANTHER" id="PTHR33446:SF2">
    <property type="entry name" value="PROTEIN TONB"/>
    <property type="match status" value="1"/>
</dbReference>
<evidence type="ECO:0000256" key="2">
    <source>
        <dbReference type="ARBA" id="ARBA00006555"/>
    </source>
</evidence>
<keyword evidence="8 11" id="KW-1133">Transmembrane helix</keyword>
<dbReference type="GO" id="GO:0098797">
    <property type="term" value="C:plasma membrane protein complex"/>
    <property type="evidence" value="ECO:0007669"/>
    <property type="project" value="TreeGrafter"/>
</dbReference>
<dbReference type="PROSITE" id="PS52015">
    <property type="entry name" value="TONB_CTD"/>
    <property type="match status" value="1"/>
</dbReference>
<dbReference type="InterPro" id="IPR008756">
    <property type="entry name" value="Peptidase_M56"/>
</dbReference>
<dbReference type="Pfam" id="PF05569">
    <property type="entry name" value="Peptidase_M56"/>
    <property type="match status" value="1"/>
</dbReference>
<evidence type="ECO:0000256" key="8">
    <source>
        <dbReference type="ARBA" id="ARBA00022989"/>
    </source>
</evidence>